<dbReference type="PANTHER" id="PTHR30250">
    <property type="entry name" value="PST FAMILY PREDICTED COLANIC ACID TRANSPORTER"/>
    <property type="match status" value="1"/>
</dbReference>
<feature type="transmembrane region" description="Helical" evidence="6">
    <location>
        <begin position="91"/>
        <end position="111"/>
    </location>
</feature>
<dbReference type="Proteomes" id="UP000095594">
    <property type="component" value="Unassembled WGS sequence"/>
</dbReference>
<feature type="transmembrane region" description="Helical" evidence="6">
    <location>
        <begin position="278"/>
        <end position="301"/>
    </location>
</feature>
<reference evidence="7 8" key="1">
    <citation type="submission" date="2015-09" db="EMBL/GenBank/DDBJ databases">
        <authorList>
            <consortium name="Pathogen Informatics"/>
        </authorList>
    </citation>
    <scope>NUCLEOTIDE SEQUENCE [LARGE SCALE GENOMIC DNA]</scope>
    <source>
        <strain evidence="7 8">2789STDY5834856</strain>
    </source>
</reference>
<evidence type="ECO:0000256" key="2">
    <source>
        <dbReference type="ARBA" id="ARBA00022475"/>
    </source>
</evidence>
<feature type="transmembrane region" description="Helical" evidence="6">
    <location>
        <begin position="386"/>
        <end position="406"/>
    </location>
</feature>
<dbReference type="Pfam" id="PF01943">
    <property type="entry name" value="Polysacc_synt"/>
    <property type="match status" value="1"/>
</dbReference>
<feature type="transmembrane region" description="Helical" evidence="6">
    <location>
        <begin position="12"/>
        <end position="35"/>
    </location>
</feature>
<dbReference type="AlphaFoldDB" id="A0A174JAC7"/>
<feature type="transmembrane region" description="Helical" evidence="6">
    <location>
        <begin position="452"/>
        <end position="471"/>
    </location>
</feature>
<dbReference type="EMBL" id="CYZX01000020">
    <property type="protein sequence ID" value="CUO94155.1"/>
    <property type="molecule type" value="Genomic_DNA"/>
</dbReference>
<dbReference type="RefSeq" id="WP_055267305.1">
    <property type="nucleotide sequence ID" value="NZ_CABIXQ010000020.1"/>
</dbReference>
<feature type="transmembrane region" description="Helical" evidence="6">
    <location>
        <begin position="186"/>
        <end position="206"/>
    </location>
</feature>
<proteinExistence type="predicted"/>
<dbReference type="InterPro" id="IPR050833">
    <property type="entry name" value="Poly_Biosynth_Transport"/>
</dbReference>
<feature type="transmembrane region" description="Helical" evidence="6">
    <location>
        <begin position="412"/>
        <end position="431"/>
    </location>
</feature>
<feature type="transmembrane region" description="Helical" evidence="6">
    <location>
        <begin position="47"/>
        <end position="70"/>
    </location>
</feature>
<feature type="transmembrane region" description="Helical" evidence="6">
    <location>
        <begin position="354"/>
        <end position="374"/>
    </location>
</feature>
<feature type="transmembrane region" description="Helical" evidence="6">
    <location>
        <begin position="322"/>
        <end position="342"/>
    </location>
</feature>
<sequence length="535" mass="58794">MEEKSVGRSFLILSLAGVLVKVLSAVYIPLLTLIIGSAGYGIYSSSYSAFVFILAVTSMGAQPAITKVVAELKALGYHKDAYNAMKIARNYLAIFGFAFMVIFIAFGDGIANGMNSPSSALSLKFLAPTILLSAMLAAYRGYMQGVDSMKEIAISQVVEQIFNVVFSLIFAFLLKNISLEWGSAGGTVGTTIGALIAIVYIIYIFNKNNYYDDAVKNNEENKRISRKRIIKKLIQYGLPITMVAAVQNSAGLLDAIIVKGRLLAAGFEQMRVDELFGTLNYFNTLIYVPLTIVTALCTAIFPRIIASYVQKNRKELKNQISYSYRLTYLITIPAAVGLAVLSREIFLFLLNDSYGYQMLTYGSIVLIFMSITSIQNTILQGVNKLYLVLTTASIGILIKFVVNFILVGIKDINIFGAVIGTVFAFLIPAIINHKRIQTLFKIRIPIIRQGMIPLISSIIMGVAVVLCKGPLLRLVNIFEGGRIAIGLVVIVSVAIGGLVYLISMILLQGLKKEDLDLISPRLYELMPRILRKKIK</sequence>
<organism evidence="7 8">
    <name type="scientific">Clostridium disporicum</name>
    <dbReference type="NCBI Taxonomy" id="84024"/>
    <lineage>
        <taxon>Bacteria</taxon>
        <taxon>Bacillati</taxon>
        <taxon>Bacillota</taxon>
        <taxon>Clostridia</taxon>
        <taxon>Eubacteriales</taxon>
        <taxon>Clostridiaceae</taxon>
        <taxon>Clostridium</taxon>
    </lineage>
</organism>
<feature type="transmembrane region" description="Helical" evidence="6">
    <location>
        <begin position="123"/>
        <end position="142"/>
    </location>
</feature>
<keyword evidence="5 6" id="KW-0472">Membrane</keyword>
<evidence type="ECO:0000313" key="7">
    <source>
        <dbReference type="EMBL" id="CUO94155.1"/>
    </source>
</evidence>
<evidence type="ECO:0000256" key="4">
    <source>
        <dbReference type="ARBA" id="ARBA00022989"/>
    </source>
</evidence>
<gene>
    <name evidence="7" type="primary">spoVB2</name>
    <name evidence="7" type="ORF">ERS852471_02656</name>
</gene>
<dbReference type="CDD" id="cd13124">
    <property type="entry name" value="MATE_SpoVB_like"/>
    <property type="match status" value="1"/>
</dbReference>
<keyword evidence="3 6" id="KW-0812">Transmembrane</keyword>
<name>A0A174JAC7_9CLOT</name>
<comment type="subcellular location">
    <subcellularLocation>
        <location evidence="1">Cell membrane</location>
        <topology evidence="1">Multi-pass membrane protein</topology>
    </subcellularLocation>
</comment>
<evidence type="ECO:0000313" key="8">
    <source>
        <dbReference type="Proteomes" id="UP000095594"/>
    </source>
</evidence>
<evidence type="ECO:0000256" key="3">
    <source>
        <dbReference type="ARBA" id="ARBA00022692"/>
    </source>
</evidence>
<dbReference type="PIRSF" id="PIRSF038958">
    <property type="entry name" value="PG_synth_SpoVB"/>
    <property type="match status" value="1"/>
</dbReference>
<keyword evidence="4 6" id="KW-1133">Transmembrane helix</keyword>
<dbReference type="InterPro" id="IPR002797">
    <property type="entry name" value="Polysacc_synth"/>
</dbReference>
<evidence type="ECO:0000256" key="6">
    <source>
        <dbReference type="SAM" id="Phobius"/>
    </source>
</evidence>
<dbReference type="OrthoDB" id="9775950at2"/>
<feature type="transmembrane region" description="Helical" evidence="6">
    <location>
        <begin position="154"/>
        <end position="174"/>
    </location>
</feature>
<dbReference type="GO" id="GO:0005886">
    <property type="term" value="C:plasma membrane"/>
    <property type="evidence" value="ECO:0007669"/>
    <property type="project" value="UniProtKB-SubCell"/>
</dbReference>
<dbReference type="PANTHER" id="PTHR30250:SF21">
    <property type="entry name" value="LIPID II FLIPPASE MURJ"/>
    <property type="match status" value="1"/>
</dbReference>
<accession>A0A174JAC7</accession>
<feature type="transmembrane region" description="Helical" evidence="6">
    <location>
        <begin position="483"/>
        <end position="507"/>
    </location>
</feature>
<evidence type="ECO:0000256" key="1">
    <source>
        <dbReference type="ARBA" id="ARBA00004651"/>
    </source>
</evidence>
<evidence type="ECO:0000256" key="5">
    <source>
        <dbReference type="ARBA" id="ARBA00023136"/>
    </source>
</evidence>
<keyword evidence="2" id="KW-1003">Cell membrane</keyword>
<dbReference type="InterPro" id="IPR024923">
    <property type="entry name" value="PG_synth_SpoVB"/>
</dbReference>
<protein>
    <submittedName>
        <fullName evidence="7">Stage V sporulation protein B</fullName>
    </submittedName>
</protein>
<feature type="transmembrane region" description="Helical" evidence="6">
    <location>
        <begin position="233"/>
        <end position="258"/>
    </location>
</feature>